<sequence>MVGSKRIRILVLLSILLFIIGFFTLKDQLAGEVPLLYDLDHLAKFPGADEDFERWRAKQFKDKSKDPEMEGKVEIKEQNKQGSNDKQTTDNTESGQSVADEESKGKKEAEDSKVNKEEKASTGDKEEKVSQGKATDGSKKGSKNSKSESDSIDNYTGPKAPSKPHTYKVDQPNDKPPTPKVQKESPPVKGSEGGPGQPNDPEFNVDEAMDNLKQGKPKDNKPESKMDVPVIKPNDIPKPKTAEEPEDVKNPGKFLGTIEEVDESERAASIYEDKDDEELFKNFEQTTIGEIEHDDSEFNFRNLGEKIGIPDPKKFPEKVTKAPKDFVKVKDDFSTPISPMNFRIYSHNVKNGGHDDLVPGEERWEDRYMKIANSIKFNSHYNTIVTLQEVYKFQMLDLMNELNKFSSEKSPEWSYYGEGRIDGKDIGEFVPILYKNSEWELIQSDTIWLNKENERQSLEGWDAKYLRILSYVTLRHRDTNNYVNIFNTHLDHIGKGSRIGSARLILDKIKKINNWPSFLTGDLNLEKSEKTFLILSKSMVNARDHTTPFNVYGHTQSTVTGFEGEVIASGGQNIDYIFAPLYTSKITSQIDCSKVDKTKKRPQDMLYLRLDGFGMLHSKFDGVYMSDHRPLVADFHLEGKCQNSV</sequence>
<proteinExistence type="predicted"/>
<evidence type="ECO:0000313" key="2">
    <source>
        <dbReference type="Proteomes" id="UP001152531"/>
    </source>
</evidence>
<accession>A0ACA9YAP1</accession>
<reference evidence="1" key="1">
    <citation type="submission" date="2022-06" db="EMBL/GenBank/DDBJ databases">
        <authorList>
            <person name="Legras J.-L."/>
            <person name="Devillers H."/>
            <person name="Grondin C."/>
        </authorList>
    </citation>
    <scope>NUCLEOTIDE SEQUENCE</scope>
    <source>
        <strain evidence="1">CLIB 1444</strain>
    </source>
</reference>
<keyword evidence="2" id="KW-1185">Reference proteome</keyword>
<gene>
    <name evidence="1" type="ORF">CLIB1444_07S04830</name>
</gene>
<name>A0ACA9YAP1_9ASCO</name>
<dbReference type="Proteomes" id="UP001152531">
    <property type="component" value="Unassembled WGS sequence"/>
</dbReference>
<organism evidence="1 2">
    <name type="scientific">[Candida] jaroonii</name>
    <dbReference type="NCBI Taxonomy" id="467808"/>
    <lineage>
        <taxon>Eukaryota</taxon>
        <taxon>Fungi</taxon>
        <taxon>Dikarya</taxon>
        <taxon>Ascomycota</taxon>
        <taxon>Saccharomycotina</taxon>
        <taxon>Pichiomycetes</taxon>
        <taxon>Debaryomycetaceae</taxon>
        <taxon>Yamadazyma</taxon>
    </lineage>
</organism>
<dbReference type="EMBL" id="CALSDN010000007">
    <property type="protein sequence ID" value="CAH6721893.1"/>
    <property type="molecule type" value="Genomic_DNA"/>
</dbReference>
<protein>
    <submittedName>
        <fullName evidence="1">Uncharacterized protein</fullName>
    </submittedName>
</protein>
<evidence type="ECO:0000313" key="1">
    <source>
        <dbReference type="EMBL" id="CAH6721893.1"/>
    </source>
</evidence>
<comment type="caution">
    <text evidence="1">The sequence shown here is derived from an EMBL/GenBank/DDBJ whole genome shotgun (WGS) entry which is preliminary data.</text>
</comment>